<reference evidence="2 3" key="1">
    <citation type="submission" date="2016-02" db="EMBL/GenBank/DDBJ databases">
        <title>Genome analysis of coral dinoflagellate symbionts highlights evolutionary adaptations to a symbiotic lifestyle.</title>
        <authorList>
            <person name="Aranda M."/>
            <person name="Li Y."/>
            <person name="Liew Y.J."/>
            <person name="Baumgarten S."/>
            <person name="Simakov O."/>
            <person name="Wilson M."/>
            <person name="Piel J."/>
            <person name="Ashoor H."/>
            <person name="Bougouffa S."/>
            <person name="Bajic V.B."/>
            <person name="Ryu T."/>
            <person name="Ravasi T."/>
            <person name="Bayer T."/>
            <person name="Micklem G."/>
            <person name="Kim H."/>
            <person name="Bhak J."/>
            <person name="Lajeunesse T.C."/>
            <person name="Voolstra C.R."/>
        </authorList>
    </citation>
    <scope>NUCLEOTIDE SEQUENCE [LARGE SCALE GENOMIC DNA]</scope>
    <source>
        <strain evidence="2 3">CCMP2467</strain>
    </source>
</reference>
<evidence type="ECO:0000313" key="3">
    <source>
        <dbReference type="Proteomes" id="UP000186817"/>
    </source>
</evidence>
<dbReference type="GO" id="GO:0016874">
    <property type="term" value="F:ligase activity"/>
    <property type="evidence" value="ECO:0007669"/>
    <property type="project" value="UniProtKB-KW"/>
</dbReference>
<keyword evidence="2" id="KW-0436">Ligase</keyword>
<feature type="region of interest" description="Disordered" evidence="1">
    <location>
        <begin position="74"/>
        <end position="93"/>
    </location>
</feature>
<organism evidence="2 3">
    <name type="scientific">Symbiodinium microadriaticum</name>
    <name type="common">Dinoflagellate</name>
    <name type="synonym">Zooxanthella microadriatica</name>
    <dbReference type="NCBI Taxonomy" id="2951"/>
    <lineage>
        <taxon>Eukaryota</taxon>
        <taxon>Sar</taxon>
        <taxon>Alveolata</taxon>
        <taxon>Dinophyceae</taxon>
        <taxon>Suessiales</taxon>
        <taxon>Symbiodiniaceae</taxon>
        <taxon>Symbiodinium</taxon>
    </lineage>
</organism>
<name>A0A1Q9CJB9_SYMMI</name>
<sequence length="93" mass="10734">MGIAKYNEECRGIVQRYTGEWRQIVERFGITTLPTCEVSVIFNAPDHQTHELYVRELNAYLMMVARNPQAFQHQVSGLRRRSQPKAKGNVLVS</sequence>
<dbReference type="Proteomes" id="UP000186817">
    <property type="component" value="Unassembled WGS sequence"/>
</dbReference>
<evidence type="ECO:0000256" key="1">
    <source>
        <dbReference type="SAM" id="MobiDB-lite"/>
    </source>
</evidence>
<accession>A0A1Q9CJB9</accession>
<proteinExistence type="predicted"/>
<comment type="caution">
    <text evidence="2">The sequence shown here is derived from an EMBL/GenBank/DDBJ whole genome shotgun (WGS) entry which is preliminary data.</text>
</comment>
<evidence type="ECO:0000313" key="2">
    <source>
        <dbReference type="EMBL" id="OLP83038.1"/>
    </source>
</evidence>
<dbReference type="OrthoDB" id="408480at2759"/>
<gene>
    <name evidence="2" type="ORF">AK812_SmicGene36248</name>
</gene>
<keyword evidence="3" id="KW-1185">Reference proteome</keyword>
<protein>
    <submittedName>
        <fullName evidence="2">Putative isoleucine--tRNA ligase, cytoplasmic</fullName>
    </submittedName>
</protein>
<dbReference type="EMBL" id="LSRX01001147">
    <property type="protein sequence ID" value="OLP83038.1"/>
    <property type="molecule type" value="Genomic_DNA"/>
</dbReference>
<dbReference type="AlphaFoldDB" id="A0A1Q9CJB9"/>